<dbReference type="NCBIfam" id="NF041155">
    <property type="entry name" value="encap_f1"/>
    <property type="match status" value="1"/>
</dbReference>
<gene>
    <name evidence="4" type="ORF">DPQ33_17830</name>
</gene>
<dbReference type="RefSeq" id="WP_144304576.1">
    <property type="nucleotide sequence ID" value="NZ_QMIE01000028.1"/>
</dbReference>
<dbReference type="Pfam" id="PF04454">
    <property type="entry name" value="Linocin_M18"/>
    <property type="match status" value="1"/>
</dbReference>
<dbReference type="GO" id="GO:0140737">
    <property type="term" value="C:encapsulin nanocompartment"/>
    <property type="evidence" value="ECO:0007669"/>
    <property type="project" value="UniProtKB-SubCell"/>
</dbReference>
<dbReference type="PIRSF" id="PIRSF019254">
    <property type="entry name" value="CFP29"/>
    <property type="match status" value="1"/>
</dbReference>
<dbReference type="AlphaFoldDB" id="A0A7M3MA06"/>
<comment type="caution">
    <text evidence="4">The sequence shown here is derived from an EMBL/GenBank/DDBJ whole genome shotgun (WGS) entry which is preliminary data.</text>
</comment>
<name>A0A7M3MA06_9BACT</name>
<dbReference type="Gene3D" id="3.30.2400.30">
    <property type="match status" value="1"/>
</dbReference>
<accession>A0A7M3MA06</accession>
<evidence type="ECO:0000313" key="5">
    <source>
        <dbReference type="Proteomes" id="UP000448292"/>
    </source>
</evidence>
<dbReference type="EMBL" id="QMIE01000028">
    <property type="protein sequence ID" value="TVM14105.1"/>
    <property type="molecule type" value="Genomic_DNA"/>
</dbReference>
<dbReference type="SUPFAM" id="SSF56563">
    <property type="entry name" value="Major capsid protein gp5"/>
    <property type="match status" value="1"/>
</dbReference>
<keyword evidence="5" id="KW-1185">Reference proteome</keyword>
<protein>
    <submittedName>
        <fullName evidence="4">Bacteriocin</fullName>
    </submittedName>
</protein>
<comment type="similarity">
    <text evidence="2">Belongs to the encapsulin family. Family 1 subfamily.</text>
</comment>
<organism evidence="4 5">
    <name type="scientific">Oceanidesulfovibrio indonesiensis</name>
    <dbReference type="NCBI Taxonomy" id="54767"/>
    <lineage>
        <taxon>Bacteria</taxon>
        <taxon>Pseudomonadati</taxon>
        <taxon>Thermodesulfobacteriota</taxon>
        <taxon>Desulfovibrionia</taxon>
        <taxon>Desulfovibrionales</taxon>
        <taxon>Desulfovibrionaceae</taxon>
        <taxon>Oceanidesulfovibrio</taxon>
    </lineage>
</organism>
<comment type="subcellular location">
    <subcellularLocation>
        <location evidence="1">Encapsulin nanocompartment</location>
    </subcellularLocation>
</comment>
<dbReference type="InterPro" id="IPR007544">
    <property type="entry name" value="ENCAP"/>
</dbReference>
<evidence type="ECO:0000256" key="1">
    <source>
        <dbReference type="ARBA" id="ARBA00033738"/>
    </source>
</evidence>
<evidence type="ECO:0000256" key="3">
    <source>
        <dbReference type="ARBA" id="ARBA00033787"/>
    </source>
</evidence>
<reference evidence="4 5" key="1">
    <citation type="submission" date="2018-06" db="EMBL/GenBank/DDBJ databases">
        <title>Complete genome of Desulfovibrio indonesiensis P37SLT.</title>
        <authorList>
            <person name="Crispim J.S."/>
            <person name="Vidigal P.M.P."/>
            <person name="Silva L.C.F."/>
            <person name="Laguardia C.N."/>
            <person name="Araujo L.C."/>
            <person name="Dias R.S."/>
            <person name="Sousa M.P."/>
            <person name="Paula S.O."/>
            <person name="Silva C."/>
        </authorList>
    </citation>
    <scope>NUCLEOTIDE SEQUENCE [LARGE SCALE GENOMIC DNA]</scope>
    <source>
        <strain evidence="4 5">P37SLT</strain>
    </source>
</reference>
<dbReference type="OrthoDB" id="2922at2"/>
<dbReference type="PANTHER" id="PTHR37165">
    <property type="entry name" value="PEPTIDASE U56 FAMILY"/>
    <property type="match status" value="1"/>
</dbReference>
<dbReference type="Gene3D" id="3.30.2320.10">
    <property type="entry name" value="hypothetical protein PF0899 domain"/>
    <property type="match status" value="1"/>
</dbReference>
<evidence type="ECO:0000313" key="4">
    <source>
        <dbReference type="EMBL" id="TVM14105.1"/>
    </source>
</evidence>
<dbReference type="Proteomes" id="UP000448292">
    <property type="component" value="Unassembled WGS sequence"/>
</dbReference>
<proteinExistence type="inferred from homology"/>
<keyword evidence="3" id="KW-1284">Encapsulin nanocompartment</keyword>
<evidence type="ECO:0000256" key="2">
    <source>
        <dbReference type="ARBA" id="ARBA00033743"/>
    </source>
</evidence>
<dbReference type="InterPro" id="IPR051429">
    <property type="entry name" value="Encapsulin_nc"/>
</dbReference>
<dbReference type="PANTHER" id="PTHR37165:SF1">
    <property type="entry name" value="TYPE 1 ENCAPSULIN SHELL PROTEIN"/>
    <property type="match status" value="1"/>
</dbReference>
<sequence length="267" mass="29553">MDILKRSLAPITHEAWEEIDSTARDFLSGMLSARKIVDVDGPMGWDYAAVPLGRLDVPEGTNPEGLEYGLHKVQPLVEVRAHFDLDVWEIDNIVRGARDIDLDNLENAAKKIAEFEETTIYEGLAAGSITGIKASSPYETLAVSGKAEDILQQVTRGIQTMMAESIDGPYALVVNPQMWLSMSTYVQGYPLKKHLEEQLGGPVVISGFIDGAYLVSTRGGDMRMVLGQDLAIGYHRHDKNTVSLYFTESFTFQVFEPHAIVAFSWSK</sequence>